<dbReference type="GO" id="GO:0005262">
    <property type="term" value="F:calcium channel activity"/>
    <property type="evidence" value="ECO:0007669"/>
    <property type="project" value="TreeGrafter"/>
</dbReference>
<feature type="domain" description="Sodium/calcium exchanger membrane region" evidence="6">
    <location>
        <begin position="174"/>
        <end position="314"/>
    </location>
</feature>
<sequence>MTAILIIGGLVLLALGGELLVRGAVGIANLLRVSPLLTGLTIVGFGTSMPELVTGIEAALAGAPGIAVGNVVGSNIANILLILGVTAVIVPLAIDPRAFRRDGLAVVASTLAVVAFALLGEIGLVAGLFLLAVLVAYLVWAYLGERRSPDEEGEMLEHIAQDAAPKTRSWPLLAAMAVGGIAAAIFGAQFLVEGAIVLAREWGVSEAVIGLSVVAIGTSLPELIACSVAALRRHADVALGNVVGSNIYNVFGILGATAVVKPLAVPPEIAALDAWVLLGVTALLILFLRTGWTLKRWEGAVFVALYVAYCTWLFVGGSIAQA</sequence>
<dbReference type="GO" id="GO:0005886">
    <property type="term" value="C:plasma membrane"/>
    <property type="evidence" value="ECO:0007669"/>
    <property type="project" value="TreeGrafter"/>
</dbReference>
<dbReference type="GO" id="GO:0006874">
    <property type="term" value="P:intracellular calcium ion homeostasis"/>
    <property type="evidence" value="ECO:0007669"/>
    <property type="project" value="TreeGrafter"/>
</dbReference>
<dbReference type="AlphaFoldDB" id="A0A7Y9XVE4"/>
<reference evidence="7 8" key="1">
    <citation type="submission" date="2020-07" db="EMBL/GenBank/DDBJ databases">
        <title>Genomic Encyclopedia of Type Strains, Phase IV (KMG-IV): sequencing the most valuable type-strain genomes for metagenomic binning, comparative biology and taxonomic classification.</title>
        <authorList>
            <person name="Goeker M."/>
        </authorList>
    </citation>
    <scope>NUCLEOTIDE SEQUENCE [LARGE SCALE GENOMIC DNA]</scope>
    <source>
        <strain evidence="7 8">DSM 29043</strain>
    </source>
</reference>
<feature type="transmembrane region" description="Helical" evidence="5">
    <location>
        <begin position="76"/>
        <end position="94"/>
    </location>
</feature>
<dbReference type="PANTHER" id="PTHR10846">
    <property type="entry name" value="SODIUM/POTASSIUM/CALCIUM EXCHANGER"/>
    <property type="match status" value="1"/>
</dbReference>
<evidence type="ECO:0000259" key="6">
    <source>
        <dbReference type="Pfam" id="PF01699"/>
    </source>
</evidence>
<dbReference type="Gene3D" id="1.20.1420.30">
    <property type="entry name" value="NCX, central ion-binding region"/>
    <property type="match status" value="1"/>
</dbReference>
<evidence type="ECO:0000313" key="7">
    <source>
        <dbReference type="EMBL" id="NYH95207.1"/>
    </source>
</evidence>
<evidence type="ECO:0000256" key="1">
    <source>
        <dbReference type="ARBA" id="ARBA00004141"/>
    </source>
</evidence>
<protein>
    <submittedName>
        <fullName evidence="7">Cation:H+ antiporter</fullName>
    </submittedName>
</protein>
<evidence type="ECO:0000256" key="2">
    <source>
        <dbReference type="ARBA" id="ARBA00022692"/>
    </source>
</evidence>
<evidence type="ECO:0000313" key="8">
    <source>
        <dbReference type="Proteomes" id="UP000522081"/>
    </source>
</evidence>
<dbReference type="EMBL" id="JACBZF010000002">
    <property type="protein sequence ID" value="NYH95207.1"/>
    <property type="molecule type" value="Genomic_DNA"/>
</dbReference>
<evidence type="ECO:0000256" key="4">
    <source>
        <dbReference type="ARBA" id="ARBA00023136"/>
    </source>
</evidence>
<proteinExistence type="predicted"/>
<feature type="transmembrane region" description="Helical" evidence="5">
    <location>
        <begin position="172"/>
        <end position="192"/>
    </location>
</feature>
<evidence type="ECO:0000256" key="5">
    <source>
        <dbReference type="SAM" id="Phobius"/>
    </source>
</evidence>
<dbReference type="InterPro" id="IPR044880">
    <property type="entry name" value="NCX_ion-bd_dom_sf"/>
</dbReference>
<name>A0A7Y9XVE4_9SPHN</name>
<keyword evidence="4 5" id="KW-0472">Membrane</keyword>
<feature type="transmembrane region" description="Helical" evidence="5">
    <location>
        <begin position="243"/>
        <end position="263"/>
    </location>
</feature>
<evidence type="ECO:0000256" key="3">
    <source>
        <dbReference type="ARBA" id="ARBA00022989"/>
    </source>
</evidence>
<feature type="transmembrane region" description="Helical" evidence="5">
    <location>
        <begin position="269"/>
        <end position="288"/>
    </location>
</feature>
<dbReference type="Pfam" id="PF01699">
    <property type="entry name" value="Na_Ca_ex"/>
    <property type="match status" value="2"/>
</dbReference>
<feature type="transmembrane region" description="Helical" evidence="5">
    <location>
        <begin position="207"/>
        <end position="231"/>
    </location>
</feature>
<comment type="subcellular location">
    <subcellularLocation>
        <location evidence="1">Membrane</location>
        <topology evidence="1">Multi-pass membrane protein</topology>
    </subcellularLocation>
</comment>
<keyword evidence="8" id="KW-1185">Reference proteome</keyword>
<feature type="transmembrane region" description="Helical" evidence="5">
    <location>
        <begin position="103"/>
        <end position="119"/>
    </location>
</feature>
<dbReference type="Gene3D" id="6.10.280.80">
    <property type="entry name" value="NCX, peripheral helical region"/>
    <property type="match status" value="1"/>
</dbReference>
<feature type="domain" description="Sodium/calcium exchanger membrane region" evidence="6">
    <location>
        <begin position="3"/>
        <end position="142"/>
    </location>
</feature>
<dbReference type="RefSeq" id="WP_179407077.1">
    <property type="nucleotide sequence ID" value="NZ_BMGF01000002.1"/>
</dbReference>
<accession>A0A7Y9XVE4</accession>
<dbReference type="PANTHER" id="PTHR10846:SF8">
    <property type="entry name" value="INNER MEMBRANE PROTEIN YRBG"/>
    <property type="match status" value="1"/>
</dbReference>
<keyword evidence="2 5" id="KW-0812">Transmembrane</keyword>
<comment type="caution">
    <text evidence="7">The sequence shown here is derived from an EMBL/GenBank/DDBJ whole genome shotgun (WGS) entry which is preliminary data.</text>
</comment>
<gene>
    <name evidence="7" type="ORF">FHS75_001526</name>
</gene>
<dbReference type="InterPro" id="IPR004837">
    <property type="entry name" value="NaCa_Exmemb"/>
</dbReference>
<organism evidence="7 8">
    <name type="scientific">Novosphingobium marinum</name>
    <dbReference type="NCBI Taxonomy" id="1514948"/>
    <lineage>
        <taxon>Bacteria</taxon>
        <taxon>Pseudomonadati</taxon>
        <taxon>Pseudomonadota</taxon>
        <taxon>Alphaproteobacteria</taxon>
        <taxon>Sphingomonadales</taxon>
        <taxon>Sphingomonadaceae</taxon>
        <taxon>Novosphingobium</taxon>
    </lineage>
</organism>
<dbReference type="GO" id="GO:0008273">
    <property type="term" value="F:calcium, potassium:sodium antiporter activity"/>
    <property type="evidence" value="ECO:0007669"/>
    <property type="project" value="TreeGrafter"/>
</dbReference>
<dbReference type="InterPro" id="IPR004481">
    <property type="entry name" value="K/Na/Ca-exchanger"/>
</dbReference>
<dbReference type="Proteomes" id="UP000522081">
    <property type="component" value="Unassembled WGS sequence"/>
</dbReference>
<keyword evidence="3 5" id="KW-1133">Transmembrane helix</keyword>
<feature type="transmembrane region" description="Helical" evidence="5">
    <location>
        <begin position="300"/>
        <end position="320"/>
    </location>
</feature>
<dbReference type="NCBIfam" id="TIGR00367">
    <property type="entry name" value="calcium/sodium antiporter"/>
    <property type="match status" value="1"/>
</dbReference>
<feature type="transmembrane region" description="Helical" evidence="5">
    <location>
        <begin position="125"/>
        <end position="143"/>
    </location>
</feature>